<protein>
    <recommendedName>
        <fullName evidence="1">Putative carbohydrate metabolism domain-containing protein</fullName>
    </recommendedName>
</protein>
<organism evidence="2 3">
    <name type="scientific">Parabacteroides distasonis</name>
    <dbReference type="NCBI Taxonomy" id="823"/>
    <lineage>
        <taxon>Bacteria</taxon>
        <taxon>Pseudomonadati</taxon>
        <taxon>Bacteroidota</taxon>
        <taxon>Bacteroidia</taxon>
        <taxon>Bacteroidales</taxon>
        <taxon>Tannerellaceae</taxon>
        <taxon>Parabacteroides</taxon>
    </lineage>
</organism>
<dbReference type="Gene3D" id="2.60.40.2340">
    <property type="match status" value="1"/>
</dbReference>
<feature type="domain" description="Putative carbohydrate metabolism" evidence="1">
    <location>
        <begin position="315"/>
        <end position="530"/>
    </location>
</feature>
<sequence>MEQIFKLTIACVLLFLSSCIKDDFPIRTIEGNIDLIKIEGQIGDPEIDKANYIVKVKVDDTVNIKNLQVSKLTVSNDAVIQIVGYPKFPSKGFSSLENIPEESNTVVNFENPVNVVLTTYQEYKWKIVVEQEIDREGGIKVVGQFGKPVVDEENHTIVIYVMEDVDLSKVEVRNMEIGGSAATVTPKAPVTMNFTRPQEFTVTSHGESTLWTVSVLHTEGSSAESDLSVWATKAYVNGSMQEGTTPVIEYKKKLDVDWMELSANAITTSGGAYKAIISGLQPATAYSYRVTIGSTVGEEIGFTTESAPIIENLGFENWSQGGKTWFPNLDASDSYWGTGNPGVTVIGKESNSTPSTDAIKGKAARLETVKVPLVGLAAGNIFTGGFKTNLSSPVSSVRFGRRFTGRPSKLKGYYKYKGGIIDVSDSDHKDQIGKPERFNIYISLEDWGPDVAKDKDGYEIRPDNRTVIGYGELVSSESVNDYREFTIDVDYKITDRKPTHVVIVATSSILGDYFTGYIGSTLYIDEFELVYD</sequence>
<dbReference type="Gene3D" id="2.60.120.890">
    <property type="entry name" value="BT2081, beta-jelly-roll domain"/>
    <property type="match status" value="1"/>
</dbReference>
<dbReference type="RefSeq" id="WP_146375778.1">
    <property type="nucleotide sequence ID" value="NZ_VOHW01000009.1"/>
</dbReference>
<evidence type="ECO:0000259" key="1">
    <source>
        <dbReference type="Pfam" id="PF13201"/>
    </source>
</evidence>
<comment type="caution">
    <text evidence="2">The sequence shown here is derived from an EMBL/GenBank/DDBJ whole genome shotgun (WGS) entry which is preliminary data.</text>
</comment>
<dbReference type="AlphaFoldDB" id="A0A5C6KDB1"/>
<dbReference type="Pfam" id="PF13201">
    <property type="entry name" value="PCMD"/>
    <property type="match status" value="1"/>
</dbReference>
<accession>A0A5C6KDB1</accession>
<dbReference type="InterPro" id="IPR038653">
    <property type="entry name" value="Put_CMD_sf"/>
</dbReference>
<gene>
    <name evidence="2" type="ORF">FSA05_14630</name>
</gene>
<dbReference type="PROSITE" id="PS51257">
    <property type="entry name" value="PROKAR_LIPOPROTEIN"/>
    <property type="match status" value="1"/>
</dbReference>
<dbReference type="Proteomes" id="UP000315827">
    <property type="component" value="Unassembled WGS sequence"/>
</dbReference>
<dbReference type="InterPro" id="IPR025112">
    <property type="entry name" value="PCMD"/>
</dbReference>
<name>A0A5C6KDB1_PARDI</name>
<dbReference type="EMBL" id="VOHW01000009">
    <property type="protein sequence ID" value="TWV60499.1"/>
    <property type="molecule type" value="Genomic_DNA"/>
</dbReference>
<evidence type="ECO:0000313" key="3">
    <source>
        <dbReference type="Proteomes" id="UP000315827"/>
    </source>
</evidence>
<proteinExistence type="predicted"/>
<evidence type="ECO:0000313" key="2">
    <source>
        <dbReference type="EMBL" id="TWV60499.1"/>
    </source>
</evidence>
<reference evidence="2 3" key="1">
    <citation type="submission" date="2019-07" db="EMBL/GenBank/DDBJ databases">
        <title>Genome sequencing of Parabacteroides distasonis iSURF_7.</title>
        <authorList>
            <person name="Degefu H.N."/>
            <person name="Ruoff K.L."/>
            <person name="Price C.E."/>
            <person name="Valls R.A."/>
            <person name="O'Toole G.A."/>
        </authorList>
    </citation>
    <scope>NUCLEOTIDE SEQUENCE [LARGE SCALE GENOMIC DNA]</scope>
    <source>
        <strain evidence="2 3">CFPLTA003_1B</strain>
    </source>
</reference>